<comment type="caution">
    <text evidence="2">The sequence shown here is derived from an EMBL/GenBank/DDBJ whole genome shotgun (WGS) entry which is preliminary data.</text>
</comment>
<dbReference type="PANTHER" id="PTHR46082">
    <property type="entry name" value="ATP/GTP-BINDING PROTEIN-RELATED"/>
    <property type="match status" value="1"/>
</dbReference>
<dbReference type="Pfam" id="PF13424">
    <property type="entry name" value="TPR_12"/>
    <property type="match status" value="1"/>
</dbReference>
<dbReference type="InterPro" id="IPR011990">
    <property type="entry name" value="TPR-like_helical_dom_sf"/>
</dbReference>
<evidence type="ECO:0000256" key="1">
    <source>
        <dbReference type="SAM" id="MobiDB-lite"/>
    </source>
</evidence>
<proteinExistence type="predicted"/>
<dbReference type="PANTHER" id="PTHR46082:SF6">
    <property type="entry name" value="AAA+ ATPASE DOMAIN-CONTAINING PROTEIN-RELATED"/>
    <property type="match status" value="1"/>
</dbReference>
<gene>
    <name evidence="2" type="ORF">C7389_1398</name>
</gene>
<dbReference type="AlphaFoldDB" id="A0A4R6DG73"/>
<reference evidence="2 3" key="1">
    <citation type="submission" date="2019-03" db="EMBL/GenBank/DDBJ databases">
        <title>Genomic Encyclopedia of Type Strains, Phase IV (KMG-IV): sequencing the most valuable type-strain genomes for metagenomic binning, comparative biology and taxonomic classification.</title>
        <authorList>
            <person name="Goeker M."/>
        </authorList>
    </citation>
    <scope>NUCLEOTIDE SEQUENCE [LARGE SCALE GENOMIC DNA]</scope>
    <source>
        <strain evidence="2 3">DSM 12121</strain>
    </source>
</reference>
<keyword evidence="3" id="KW-1185">Reference proteome</keyword>
<accession>A0A4R6DG73</accession>
<name>A0A4R6DG73_9RHOO</name>
<protein>
    <submittedName>
        <fullName evidence="2">Tetratricopeptide repeat protein</fullName>
    </submittedName>
</protein>
<dbReference type="Pfam" id="PF13374">
    <property type="entry name" value="TPR_10"/>
    <property type="match status" value="3"/>
</dbReference>
<organism evidence="2 3">
    <name type="scientific">Azoarcus indigens</name>
    <dbReference type="NCBI Taxonomy" id="29545"/>
    <lineage>
        <taxon>Bacteria</taxon>
        <taxon>Pseudomonadati</taxon>
        <taxon>Pseudomonadota</taxon>
        <taxon>Betaproteobacteria</taxon>
        <taxon>Rhodocyclales</taxon>
        <taxon>Zoogloeaceae</taxon>
        <taxon>Azoarcus</taxon>
    </lineage>
</organism>
<dbReference type="EMBL" id="SNVV01000039">
    <property type="protein sequence ID" value="TDN43523.1"/>
    <property type="molecule type" value="Genomic_DNA"/>
</dbReference>
<dbReference type="Gene3D" id="1.25.40.10">
    <property type="entry name" value="Tetratricopeptide repeat domain"/>
    <property type="match status" value="2"/>
</dbReference>
<feature type="region of interest" description="Disordered" evidence="1">
    <location>
        <begin position="1"/>
        <end position="21"/>
    </location>
</feature>
<evidence type="ECO:0000313" key="2">
    <source>
        <dbReference type="EMBL" id="TDN43523.1"/>
    </source>
</evidence>
<dbReference type="SUPFAM" id="SSF48452">
    <property type="entry name" value="TPR-like"/>
    <property type="match status" value="1"/>
</dbReference>
<sequence length="867" mass="95365">MRYHPASALSLPGPTMSDSPPRALALFTDRNEQRANIDAHLERLRLGLGHTQGAVLSFYGVGGVGKTTLREKGIADFRAKLARDRYNIAPFALAELDLDSDSIRPDLPVALFLGRVRTALRKAGLATPLFDYIYLTWLQAEHPDQAIKLRRHTQGEGAMAGLLDIADLIGNLGAAVGLSVPSMATAQGFNKLFPRLGEWFQHSRAHQRFDASPQSWSQRERTERMPTVLALDLLEAIAHHPQTALCLVIDGFERVQSRESRPDAQWALATLVAEVLHCADTLPPPDGKPLRGRIGFIVFGREKLRWAEFYGRERVRTDWAREINDQAELLGLTEDDARGFLIEKAAAWERAQGRHEIAGLIQRHLDAVLRAAAEHLPGRPPSFLPYYLDLAVLMIRDNAGAFTPDLLGDTPAELERRFLRNLAPGHLRALQALAVALEFDRGIFDFLRARGDIEGHDFAWLVGEHWSFVNPAGDRPGFHGFHRHMQASLIASLGPAEEKAWARDILTALLDRLFERMRFERPADFGPVQESALADAISLLREHVADGLLDGETALTRALAFEEPFEGLQAASLRRPFLDWTQQTAHRLLGAGHPDALVARSNFASLIGNAGESSTALQLFRALLPDIERVLGADHSNTLITRANIASWTGDAGHPENALTLFRELLPDMQRLLGPGHPATLVARNNIAFWTGKAGNPEAALKLLQELLPDVERILGHDHPHALGTRANIARATWSTGKPALALTLFQDLLPAQIRVLGAEHPDTLSARYDIASLTWDTGDPTAALVLFHTLLPEQEQALGPDHLDTLSTRESIAALTGSMGEPAAALSLLHPLLADMERVLGAGHSFVLDTLALVKHLEAMTTRRTE</sequence>
<dbReference type="InterPro" id="IPR053137">
    <property type="entry name" value="NLR-like"/>
</dbReference>
<dbReference type="Proteomes" id="UP000295129">
    <property type="component" value="Unassembled WGS sequence"/>
</dbReference>
<evidence type="ECO:0000313" key="3">
    <source>
        <dbReference type="Proteomes" id="UP000295129"/>
    </source>
</evidence>